<dbReference type="InterPro" id="IPR017827">
    <property type="entry name" value="HSQ_synthase_HpnC"/>
</dbReference>
<dbReference type="Pfam" id="PF00494">
    <property type="entry name" value="SQS_PSY"/>
    <property type="match status" value="1"/>
</dbReference>
<dbReference type="InterPro" id="IPR002060">
    <property type="entry name" value="Squ/phyt_synthse"/>
</dbReference>
<dbReference type="Proteomes" id="UP001589788">
    <property type="component" value="Unassembled WGS sequence"/>
</dbReference>
<gene>
    <name evidence="1" type="primary">hpnC</name>
    <name evidence="1" type="ORF">ACFFRE_06815</name>
</gene>
<dbReference type="EMBL" id="JBHLYQ010000052">
    <property type="protein sequence ID" value="MFC0081857.1"/>
    <property type="molecule type" value="Genomic_DNA"/>
</dbReference>
<organism evidence="1 2">
    <name type="scientific">Aciditerrimonas ferrireducens</name>
    <dbReference type="NCBI Taxonomy" id="667306"/>
    <lineage>
        <taxon>Bacteria</taxon>
        <taxon>Bacillati</taxon>
        <taxon>Actinomycetota</taxon>
        <taxon>Acidimicrobiia</taxon>
        <taxon>Acidimicrobiales</taxon>
        <taxon>Acidimicrobiaceae</taxon>
        <taxon>Aciditerrimonas</taxon>
    </lineage>
</organism>
<sequence>MRLPGVEAILARAGRENFPVAMRVLPAAVRGQLMAIYGYARLVDDLGDELEPPSARPAALRWAGEELERAVAGRAEHPLFVALGRAVREAGLPVQPLRDLLAANWADQELGEVASWEALLASCALSANPVGRLVLAMFQAATPERVGWSDEVCTGLQVVEHLQDVGEDARRGRVYLAAEDRRRWGCTVLDLQADRASEALRRLVADYARRARGLLGAAVPLCASLGWPAKVAVAGFAAGGLAALEAIEAAGFDVLGV</sequence>
<reference evidence="1 2" key="1">
    <citation type="submission" date="2024-09" db="EMBL/GenBank/DDBJ databases">
        <authorList>
            <person name="Sun Q."/>
            <person name="Mori K."/>
        </authorList>
    </citation>
    <scope>NUCLEOTIDE SEQUENCE [LARGE SCALE GENOMIC DNA]</scope>
    <source>
        <strain evidence="1 2">JCM 15389</strain>
    </source>
</reference>
<keyword evidence="2" id="KW-1185">Reference proteome</keyword>
<evidence type="ECO:0000313" key="2">
    <source>
        <dbReference type="Proteomes" id="UP001589788"/>
    </source>
</evidence>
<feature type="non-terminal residue" evidence="1">
    <location>
        <position position="257"/>
    </location>
</feature>
<comment type="caution">
    <text evidence="1">The sequence shown here is derived from an EMBL/GenBank/DDBJ whole genome shotgun (WGS) entry which is preliminary data.</text>
</comment>
<name>A0ABV6C4F3_9ACTN</name>
<proteinExistence type="predicted"/>
<dbReference type="RefSeq" id="WP_377789163.1">
    <property type="nucleotide sequence ID" value="NZ_JBHLYQ010000052.1"/>
</dbReference>
<dbReference type="SUPFAM" id="SSF48576">
    <property type="entry name" value="Terpenoid synthases"/>
    <property type="match status" value="1"/>
</dbReference>
<protein>
    <submittedName>
        <fullName evidence="1">Squalene synthase HpnC</fullName>
        <ecNumber evidence="1">2.5.1.21</ecNumber>
    </submittedName>
</protein>
<dbReference type="InterPro" id="IPR008949">
    <property type="entry name" value="Isoprenoid_synthase_dom_sf"/>
</dbReference>
<dbReference type="NCBIfam" id="TIGR03464">
    <property type="entry name" value="HpnC"/>
    <property type="match status" value="1"/>
</dbReference>
<dbReference type="Gene3D" id="1.10.600.10">
    <property type="entry name" value="Farnesyl Diphosphate Synthase"/>
    <property type="match status" value="1"/>
</dbReference>
<evidence type="ECO:0000313" key="1">
    <source>
        <dbReference type="EMBL" id="MFC0081857.1"/>
    </source>
</evidence>
<dbReference type="GO" id="GO:0051996">
    <property type="term" value="F:squalene synthase [NAD(P)H] activity"/>
    <property type="evidence" value="ECO:0007669"/>
    <property type="project" value="UniProtKB-EC"/>
</dbReference>
<accession>A0ABV6C4F3</accession>
<keyword evidence="1" id="KW-0808">Transferase</keyword>
<dbReference type="EC" id="2.5.1.21" evidence="1"/>
<dbReference type="PANTHER" id="PTHR31480">
    <property type="entry name" value="BIFUNCTIONAL LYCOPENE CYCLASE/PHYTOENE SYNTHASE"/>
    <property type="match status" value="1"/>
</dbReference>